<sequence>MNFLLISLLLFSILGVSLGRIHCKPHCTKVCKNHRVKKCHGRPPRCTFINHPVCHQKCTHRRC</sequence>
<feature type="signal peptide" evidence="1">
    <location>
        <begin position="1"/>
        <end position="19"/>
    </location>
</feature>
<dbReference type="Proteomes" id="UP001176961">
    <property type="component" value="Unassembled WGS sequence"/>
</dbReference>
<accession>A0AA36GUQ0</accession>
<comment type="caution">
    <text evidence="2">The sequence shown here is derived from an EMBL/GenBank/DDBJ whole genome shotgun (WGS) entry which is preliminary data.</text>
</comment>
<reference evidence="2" key="1">
    <citation type="submission" date="2023-07" db="EMBL/GenBank/DDBJ databases">
        <authorList>
            <consortium name="CYATHOMIX"/>
        </authorList>
    </citation>
    <scope>NUCLEOTIDE SEQUENCE</scope>
    <source>
        <strain evidence="2">N/A</strain>
    </source>
</reference>
<protein>
    <submittedName>
        <fullName evidence="2">Uncharacterized protein</fullName>
    </submittedName>
</protein>
<evidence type="ECO:0000256" key="1">
    <source>
        <dbReference type="SAM" id="SignalP"/>
    </source>
</evidence>
<name>A0AA36GUQ0_CYLNA</name>
<evidence type="ECO:0000313" key="3">
    <source>
        <dbReference type="Proteomes" id="UP001176961"/>
    </source>
</evidence>
<evidence type="ECO:0000313" key="2">
    <source>
        <dbReference type="EMBL" id="CAJ0598454.1"/>
    </source>
</evidence>
<feature type="chain" id="PRO_5041435262" evidence="1">
    <location>
        <begin position="20"/>
        <end position="63"/>
    </location>
</feature>
<dbReference type="AlphaFoldDB" id="A0AA36GUQ0"/>
<gene>
    <name evidence="2" type="ORF">CYNAS_LOCUS10437</name>
</gene>
<keyword evidence="3" id="KW-1185">Reference proteome</keyword>
<organism evidence="2 3">
    <name type="scientific">Cylicocyclus nassatus</name>
    <name type="common">Nematode worm</name>
    <dbReference type="NCBI Taxonomy" id="53992"/>
    <lineage>
        <taxon>Eukaryota</taxon>
        <taxon>Metazoa</taxon>
        <taxon>Ecdysozoa</taxon>
        <taxon>Nematoda</taxon>
        <taxon>Chromadorea</taxon>
        <taxon>Rhabditida</taxon>
        <taxon>Rhabditina</taxon>
        <taxon>Rhabditomorpha</taxon>
        <taxon>Strongyloidea</taxon>
        <taxon>Strongylidae</taxon>
        <taxon>Cylicocyclus</taxon>
    </lineage>
</organism>
<proteinExistence type="predicted"/>
<keyword evidence="1" id="KW-0732">Signal</keyword>
<dbReference type="EMBL" id="CATQJL010000223">
    <property type="protein sequence ID" value="CAJ0598454.1"/>
    <property type="molecule type" value="Genomic_DNA"/>
</dbReference>